<dbReference type="EMBL" id="MN543583">
    <property type="protein sequence ID" value="QJX13554.1"/>
    <property type="molecule type" value="Genomic_DNA"/>
</dbReference>
<keyword evidence="3 8" id="KW-0732">Signal</keyword>
<evidence type="ECO:0000256" key="7">
    <source>
        <dbReference type="ARBA" id="ARBA00023288"/>
    </source>
</evidence>
<keyword evidence="9" id="KW-0812">Transmembrane</keyword>
<dbReference type="GO" id="GO:0019835">
    <property type="term" value="P:cytolysis"/>
    <property type="evidence" value="ECO:0007669"/>
    <property type="project" value="UniProtKB-UniRule"/>
</dbReference>
<evidence type="ECO:0000256" key="6">
    <source>
        <dbReference type="ARBA" id="ARBA00023237"/>
    </source>
</evidence>
<geneLocation type="plasmid" evidence="10">
    <name>pPM48_125</name>
</geneLocation>
<reference evidence="11" key="1">
    <citation type="submission" date="2019-10" db="EMBL/GenBank/DDBJ databases">
        <title>Tracking microevolution events of conjugative virulence plasmid p15WZ-82_Vir during transmission.</title>
        <authorList>
            <person name="Yang X."/>
        </authorList>
    </citation>
    <scope>NUCLEOTIDE SEQUENCE</scope>
    <source>
        <strain evidence="10">PM48</strain>
        <strain evidence="11">PM48TC</strain>
        <plasmid evidence="10">pPM48_125</plasmid>
        <plasmid evidence="11">pPM48TC_125</plasmid>
    </source>
</reference>
<comment type="function">
    <text evidence="1 8">Lysis proteins are required for both colicin release and partial cell lysis.</text>
</comment>
<accession>A0A6M6A498</accession>
<dbReference type="AlphaFoldDB" id="A0A6M6A498"/>
<keyword evidence="4 8" id="KW-0472">Membrane</keyword>
<dbReference type="EMBL" id="MN543580">
    <property type="protein sequence ID" value="QJX12942.1"/>
    <property type="molecule type" value="Genomic_DNA"/>
</dbReference>
<evidence type="ECO:0000313" key="10">
    <source>
        <dbReference type="EMBL" id="QJX12942.1"/>
    </source>
</evidence>
<keyword evidence="6 8" id="KW-0998">Cell outer membrane</keyword>
<evidence type="ECO:0000256" key="2">
    <source>
        <dbReference type="ARBA" id="ARBA00004459"/>
    </source>
</evidence>
<proteinExistence type="predicted"/>
<dbReference type="Pfam" id="PF02402">
    <property type="entry name" value="Lysis_col"/>
    <property type="match status" value="1"/>
</dbReference>
<keyword evidence="5 8" id="KW-0564">Palmitate</keyword>
<evidence type="ECO:0000256" key="8">
    <source>
        <dbReference type="RuleBase" id="RU368108"/>
    </source>
</evidence>
<protein>
    <recommendedName>
        <fullName evidence="8">Lysis protein for colicin</fullName>
    </recommendedName>
</protein>
<evidence type="ECO:0000313" key="11">
    <source>
        <dbReference type="EMBL" id="QJX13554.1"/>
    </source>
</evidence>
<sequence length="77" mass="8195">MGSCAAPSAKGDDKFITTDYLQQCQGKYMKKVKAIFLFILIVSGFLIVACQANYIRDVQGGTVAPSSSSELTGIAVQ</sequence>
<evidence type="ECO:0000256" key="5">
    <source>
        <dbReference type="ARBA" id="ARBA00023139"/>
    </source>
</evidence>
<evidence type="ECO:0000256" key="4">
    <source>
        <dbReference type="ARBA" id="ARBA00023136"/>
    </source>
</evidence>
<dbReference type="InterPro" id="IPR003059">
    <property type="entry name" value="Lysis_col"/>
</dbReference>
<dbReference type="GO" id="GO:0009279">
    <property type="term" value="C:cell outer membrane"/>
    <property type="evidence" value="ECO:0007669"/>
    <property type="project" value="UniProtKB-SubCell"/>
</dbReference>
<organism evidence="11">
    <name type="scientific">Klebsiella pneumoniae</name>
    <dbReference type="NCBI Taxonomy" id="573"/>
    <lineage>
        <taxon>Bacteria</taxon>
        <taxon>Pseudomonadati</taxon>
        <taxon>Pseudomonadota</taxon>
        <taxon>Gammaproteobacteria</taxon>
        <taxon>Enterobacterales</taxon>
        <taxon>Enterobacteriaceae</taxon>
        <taxon>Klebsiella/Raoultella group</taxon>
        <taxon>Klebsiella</taxon>
        <taxon>Klebsiella pneumoniae complex</taxon>
    </lineage>
</organism>
<evidence type="ECO:0000256" key="1">
    <source>
        <dbReference type="ARBA" id="ARBA00004040"/>
    </source>
</evidence>
<name>A0A6M6A498_KLEPN</name>
<comment type="subcellular location">
    <subcellularLocation>
        <location evidence="2 8">Cell outer membrane</location>
        <topology evidence="2 8">Lipid-anchor</topology>
    </subcellularLocation>
</comment>
<keyword evidence="7 8" id="KW-0449">Lipoprotein</keyword>
<feature type="transmembrane region" description="Helical" evidence="9">
    <location>
        <begin position="35"/>
        <end position="55"/>
    </location>
</feature>
<keyword evidence="11" id="KW-0614">Plasmid</keyword>
<evidence type="ECO:0000256" key="3">
    <source>
        <dbReference type="ARBA" id="ARBA00022729"/>
    </source>
</evidence>
<geneLocation type="plasmid" evidence="11">
    <name>pPM48TC_125</name>
</geneLocation>
<dbReference type="PRINTS" id="PR01297">
    <property type="entry name" value="LYSISCOLICIN"/>
</dbReference>
<evidence type="ECO:0000256" key="9">
    <source>
        <dbReference type="SAM" id="Phobius"/>
    </source>
</evidence>
<keyword evidence="9" id="KW-1133">Transmembrane helix</keyword>